<comment type="caution">
    <text evidence="2">The sequence shown here is derived from an EMBL/GenBank/DDBJ whole genome shotgun (WGS) entry which is preliminary data.</text>
</comment>
<evidence type="ECO:0000313" key="2">
    <source>
        <dbReference type="EMBL" id="OGY86100.1"/>
    </source>
</evidence>
<protein>
    <recommendedName>
        <fullName evidence="4">Glycosyltransferase RgtA/B/C/D-like domain-containing protein</fullName>
    </recommendedName>
</protein>
<feature type="transmembrane region" description="Helical" evidence="1">
    <location>
        <begin position="107"/>
        <end position="126"/>
    </location>
</feature>
<feature type="transmembrane region" description="Helical" evidence="1">
    <location>
        <begin position="188"/>
        <end position="219"/>
    </location>
</feature>
<feature type="transmembrane region" description="Helical" evidence="1">
    <location>
        <begin position="278"/>
        <end position="297"/>
    </location>
</feature>
<feature type="transmembrane region" description="Helical" evidence="1">
    <location>
        <begin position="225"/>
        <end position="247"/>
    </location>
</feature>
<feature type="transmembrane region" description="Helical" evidence="1">
    <location>
        <begin position="332"/>
        <end position="352"/>
    </location>
</feature>
<keyword evidence="1" id="KW-0812">Transmembrane</keyword>
<evidence type="ECO:0000313" key="3">
    <source>
        <dbReference type="Proteomes" id="UP000176420"/>
    </source>
</evidence>
<proteinExistence type="predicted"/>
<dbReference type="AlphaFoldDB" id="A0A1G2BCW0"/>
<name>A0A1G2BCW0_9BACT</name>
<keyword evidence="1" id="KW-1133">Transmembrane helix</keyword>
<accession>A0A1G2BCW0</accession>
<gene>
    <name evidence="2" type="ORF">A2319_01415</name>
</gene>
<dbReference type="Proteomes" id="UP000176420">
    <property type="component" value="Unassembled WGS sequence"/>
</dbReference>
<feature type="transmembrane region" description="Helical" evidence="1">
    <location>
        <begin position="138"/>
        <end position="158"/>
    </location>
</feature>
<evidence type="ECO:0000256" key="1">
    <source>
        <dbReference type="SAM" id="Phobius"/>
    </source>
</evidence>
<reference evidence="2 3" key="1">
    <citation type="journal article" date="2016" name="Nat. Commun.">
        <title>Thousands of microbial genomes shed light on interconnected biogeochemical processes in an aquifer system.</title>
        <authorList>
            <person name="Anantharaman K."/>
            <person name="Brown C.T."/>
            <person name="Hug L.A."/>
            <person name="Sharon I."/>
            <person name="Castelle C.J."/>
            <person name="Probst A.J."/>
            <person name="Thomas B.C."/>
            <person name="Singh A."/>
            <person name="Wilkins M.J."/>
            <person name="Karaoz U."/>
            <person name="Brodie E.L."/>
            <person name="Williams K.H."/>
            <person name="Hubbard S.S."/>
            <person name="Banfield J.F."/>
        </authorList>
    </citation>
    <scope>NUCLEOTIDE SEQUENCE [LARGE SCALE GENOMIC DNA]</scope>
</reference>
<feature type="transmembrane region" description="Helical" evidence="1">
    <location>
        <begin position="303"/>
        <end position="325"/>
    </location>
</feature>
<feature type="transmembrane region" description="Helical" evidence="1">
    <location>
        <begin position="23"/>
        <end position="46"/>
    </location>
</feature>
<keyword evidence="1" id="KW-0472">Membrane</keyword>
<organism evidence="2 3">
    <name type="scientific">Candidatus Kerfeldbacteria bacterium RIFOXYB2_FULL_38_14</name>
    <dbReference type="NCBI Taxonomy" id="1798547"/>
    <lineage>
        <taxon>Bacteria</taxon>
        <taxon>Candidatus Kerfeldiibacteriota</taxon>
    </lineage>
</organism>
<sequence>MLYKITFIVYNKIMLLANNKKQFWLISIFLILIIAILLFSFGLAGFNITSPDSPGLWCGAKSLIETGEFSDGSATTVGFSSCWPASVYPAYQLLVATLAWPFSSNSIGLIIVLTSILVAAINIFLITDIARLIWQNKYITTTTLILSATSLSLAYALVLTPHNLFGYCFLLLGFRQLVRYLQTDKIICLFFACLIAVPLYFFHQLSFFVYVISSMLFFLSAPKNIFIKISGGLVGIIGLVFLSGFYFQQWNIFKFLNSFNPPDPQNLEIHPIFDHPAVLGYFLVLFGVAGFILLWRSQKNKKIPLLLLSFIVAPFVFTLTPYFWMQMVPFRFLFFLWIPLTLLASYGFYHFARFIQTHLPQWNMTILFIVLFLAGGAHVLVFDYHNFKAYTKPYLLDSETKDAFKYLQAHTAKQDHILALYYNYHNPAISIPSFSSADIKVYVQNLKTAKKFTKIFQNPQRAETKFYQEIESIKNKNQAQAFLDKYQINWLIFWPENMDANFVPYLIPVNKPVFENKKIIIYDLKP</sequence>
<feature type="transmembrane region" description="Helical" evidence="1">
    <location>
        <begin position="364"/>
        <end position="382"/>
    </location>
</feature>
<dbReference type="EMBL" id="MHKI01000025">
    <property type="protein sequence ID" value="OGY86100.1"/>
    <property type="molecule type" value="Genomic_DNA"/>
</dbReference>
<evidence type="ECO:0008006" key="4">
    <source>
        <dbReference type="Google" id="ProtNLM"/>
    </source>
</evidence>